<dbReference type="RefSeq" id="WP_148908244.1">
    <property type="nucleotide sequence ID" value="NZ_VNHX01000007.1"/>
</dbReference>
<gene>
    <name evidence="2" type="ORF">BC792_10717</name>
</gene>
<evidence type="ECO:0000259" key="1">
    <source>
        <dbReference type="Pfam" id="PF13173"/>
    </source>
</evidence>
<reference evidence="2 3" key="1">
    <citation type="submission" date="2019-07" db="EMBL/GenBank/DDBJ databases">
        <title>Genomic Encyclopedia of Archaeal and Bacterial Type Strains, Phase II (KMG-II): from individual species to whole genera.</title>
        <authorList>
            <person name="Goeker M."/>
        </authorList>
    </citation>
    <scope>NUCLEOTIDE SEQUENCE [LARGE SCALE GENOMIC DNA]</scope>
    <source>
        <strain evidence="2 3">DSM 18850</strain>
    </source>
</reference>
<dbReference type="Proteomes" id="UP000325105">
    <property type="component" value="Unassembled WGS sequence"/>
</dbReference>
<dbReference type="Pfam" id="PF13173">
    <property type="entry name" value="AAA_14"/>
    <property type="match status" value="1"/>
</dbReference>
<dbReference type="OrthoDB" id="9801840at2"/>
<feature type="domain" description="AAA" evidence="1">
    <location>
        <begin position="16"/>
        <end position="54"/>
    </location>
</feature>
<comment type="caution">
    <text evidence="2">The sequence shown here is derived from an EMBL/GenBank/DDBJ whole genome shotgun (WGS) entry which is preliminary data.</text>
</comment>
<keyword evidence="3" id="KW-1185">Reference proteome</keyword>
<sequence>MIERELNSTIQQDWDNRKAIVLTVARQVGKTTLITQLVENKNVLYLNGDDPQTRLTFDKC</sequence>
<evidence type="ECO:0000313" key="3">
    <source>
        <dbReference type="Proteomes" id="UP000325105"/>
    </source>
</evidence>
<dbReference type="AlphaFoldDB" id="A0A5S5DL91"/>
<dbReference type="InterPro" id="IPR041682">
    <property type="entry name" value="AAA_14"/>
</dbReference>
<dbReference type="InterPro" id="IPR027417">
    <property type="entry name" value="P-loop_NTPase"/>
</dbReference>
<dbReference type="Gene3D" id="3.40.50.300">
    <property type="entry name" value="P-loop containing nucleotide triphosphate hydrolases"/>
    <property type="match status" value="1"/>
</dbReference>
<evidence type="ECO:0000313" key="2">
    <source>
        <dbReference type="EMBL" id="TYP96118.1"/>
    </source>
</evidence>
<dbReference type="EMBL" id="VNHX01000007">
    <property type="protein sequence ID" value="TYP96118.1"/>
    <property type="molecule type" value="Genomic_DNA"/>
</dbReference>
<accession>A0A5S5DL91</accession>
<proteinExistence type="predicted"/>
<name>A0A5S5DL91_9SPHI</name>
<organism evidence="2 3">
    <name type="scientific">Sphingobacterium allocomposti</name>
    <dbReference type="NCBI Taxonomy" id="415956"/>
    <lineage>
        <taxon>Bacteria</taxon>
        <taxon>Pseudomonadati</taxon>
        <taxon>Bacteroidota</taxon>
        <taxon>Sphingobacteriia</taxon>
        <taxon>Sphingobacteriales</taxon>
        <taxon>Sphingobacteriaceae</taxon>
        <taxon>Sphingobacterium</taxon>
    </lineage>
</organism>
<protein>
    <submittedName>
        <fullName evidence="2">AAA domain-containing protein</fullName>
    </submittedName>
</protein>